<reference evidence="7" key="1">
    <citation type="submission" date="2022-03" db="EMBL/GenBank/DDBJ databases">
        <title>A functionally conserved STORR gene fusion in Papaver species that diverged 16.8 million years ago.</title>
        <authorList>
            <person name="Catania T."/>
        </authorList>
    </citation>
    <scope>NUCLEOTIDE SEQUENCE</scope>
    <source>
        <strain evidence="7">S-191538</strain>
    </source>
</reference>
<organism evidence="7 8">
    <name type="scientific">Papaver nudicaule</name>
    <name type="common">Iceland poppy</name>
    <dbReference type="NCBI Taxonomy" id="74823"/>
    <lineage>
        <taxon>Eukaryota</taxon>
        <taxon>Viridiplantae</taxon>
        <taxon>Streptophyta</taxon>
        <taxon>Embryophyta</taxon>
        <taxon>Tracheophyta</taxon>
        <taxon>Spermatophyta</taxon>
        <taxon>Magnoliopsida</taxon>
        <taxon>Ranunculales</taxon>
        <taxon>Papaveraceae</taxon>
        <taxon>Papaveroideae</taxon>
        <taxon>Papaver</taxon>
    </lineage>
</organism>
<dbReference type="Proteomes" id="UP001177140">
    <property type="component" value="Unassembled WGS sequence"/>
</dbReference>
<dbReference type="AlphaFoldDB" id="A0AA42AXP0"/>
<dbReference type="Gene3D" id="3.40.50.12780">
    <property type="entry name" value="N-terminal domain of ligase-like"/>
    <property type="match status" value="1"/>
</dbReference>
<dbReference type="PANTHER" id="PTHR24096:SF425">
    <property type="entry name" value="4-COUMARATE--COA LIGASE-LIKE 7"/>
    <property type="match status" value="1"/>
</dbReference>
<proteinExistence type="inferred from homology"/>
<dbReference type="PANTHER" id="PTHR24096">
    <property type="entry name" value="LONG-CHAIN-FATTY-ACID--COA LIGASE"/>
    <property type="match status" value="1"/>
</dbReference>
<name>A0AA42AXP0_PAPNU</name>
<keyword evidence="3" id="KW-0472">Membrane</keyword>
<dbReference type="InterPro" id="IPR025110">
    <property type="entry name" value="AMP-bd_C"/>
</dbReference>
<dbReference type="InterPro" id="IPR020845">
    <property type="entry name" value="AMP-binding_CS"/>
</dbReference>
<evidence type="ECO:0000256" key="1">
    <source>
        <dbReference type="ARBA" id="ARBA00006432"/>
    </source>
</evidence>
<evidence type="ECO:0000256" key="2">
    <source>
        <dbReference type="ARBA" id="ARBA00022598"/>
    </source>
</evidence>
<dbReference type="InterPro" id="IPR045851">
    <property type="entry name" value="AMP-bd_C_sf"/>
</dbReference>
<evidence type="ECO:0008006" key="9">
    <source>
        <dbReference type="Google" id="ProtNLM"/>
    </source>
</evidence>
<evidence type="ECO:0000313" key="7">
    <source>
        <dbReference type="EMBL" id="MCL7044128.1"/>
    </source>
</evidence>
<evidence type="ECO:0000259" key="5">
    <source>
        <dbReference type="Pfam" id="PF13193"/>
    </source>
</evidence>
<keyword evidence="3" id="KW-0812">Transmembrane</keyword>
<dbReference type="GO" id="GO:0016405">
    <property type="term" value="F:CoA-ligase activity"/>
    <property type="evidence" value="ECO:0007669"/>
    <property type="project" value="TreeGrafter"/>
</dbReference>
<feature type="domain" description="AMP-dependent synthetase/ligase" evidence="4">
    <location>
        <begin position="43"/>
        <end position="363"/>
    </location>
</feature>
<feature type="domain" description="AMP-binding enzyme C-terminal" evidence="5">
    <location>
        <begin position="414"/>
        <end position="479"/>
    </location>
</feature>
<dbReference type="Pfam" id="PF00501">
    <property type="entry name" value="AMP-binding"/>
    <property type="match status" value="1"/>
</dbReference>
<comment type="similarity">
    <text evidence="1">Belongs to the ATP-dependent AMP-binding enzyme family.</text>
</comment>
<dbReference type="Gene3D" id="3.30.300.30">
    <property type="match status" value="1"/>
</dbReference>
<keyword evidence="2" id="KW-0436">Ligase</keyword>
<dbReference type="EMBL" id="JAJJMA010254637">
    <property type="protein sequence ID" value="MCL7044128.1"/>
    <property type="molecule type" value="Genomic_DNA"/>
</dbReference>
<dbReference type="SUPFAM" id="SSF56801">
    <property type="entry name" value="Acetyl-CoA synthetase-like"/>
    <property type="match status" value="1"/>
</dbReference>
<evidence type="ECO:0000313" key="6">
    <source>
        <dbReference type="EMBL" id="MCL7023701.1"/>
    </source>
</evidence>
<keyword evidence="3" id="KW-1133">Transmembrane helix</keyword>
<evidence type="ECO:0000259" key="4">
    <source>
        <dbReference type="Pfam" id="PF00501"/>
    </source>
</evidence>
<dbReference type="InterPro" id="IPR042099">
    <property type="entry name" value="ANL_N_sf"/>
</dbReference>
<keyword evidence="8" id="KW-1185">Reference proteome</keyword>
<feature type="transmembrane region" description="Helical" evidence="3">
    <location>
        <begin position="202"/>
        <end position="222"/>
    </location>
</feature>
<evidence type="ECO:0000313" key="8">
    <source>
        <dbReference type="Proteomes" id="UP001177140"/>
    </source>
</evidence>
<evidence type="ECO:0000256" key="3">
    <source>
        <dbReference type="SAM" id="Phobius"/>
    </source>
</evidence>
<dbReference type="InterPro" id="IPR000873">
    <property type="entry name" value="AMP-dep_synth/lig_dom"/>
</dbReference>
<sequence length="496" mass="54579">MEKCGYGNDRIFRSLRPPVYLPQDPNTSLASFLFRNSDSYPDRIAIVSNGFTKLGLQKGDVVAMLAPNSAQFSICFLGIVAIGAIATTFNPSNTATEITKQIEESEPKLIVTVDQLYEKFKGVGLPFVILGSSDSSFLIELSASDVFQGLAFAPVKQTDTALLRYTSGTTSTSKGVVLTHRNFIATSQMATSDQDCYGEMHSVFLCCLPMFHIFGLSVILYAQLQRGNTLVSMGKFDVQMVLRSVEKHKVTHLYVYPPIMLALAKQNFVKNYDLSSIRVLGSGASPLGKDIMEECARKLPQATIIQGYGMSRMTETCGIISFENPYEGVRNSGSTGPLVPGVESKIVCVDTMNPLPPTQFGYLNNPKESNLTKDDHGWVNTGDFGYFDEQGHLFVVGRIKELIKYKGIHIAPSELEVLLVSHPEILDAAVIPYPDAEAGEIPIAYIVHVRKFIELRVVPIKRLRKLIFVSSIPKSGGGKILRRQLIDKVRAGYNAN</sequence>
<dbReference type="PROSITE" id="PS00455">
    <property type="entry name" value="AMP_BINDING"/>
    <property type="match status" value="1"/>
</dbReference>
<dbReference type="Pfam" id="PF13193">
    <property type="entry name" value="AMP-binding_C"/>
    <property type="match status" value="1"/>
</dbReference>
<accession>A0AA42AXP0</accession>
<dbReference type="EMBL" id="JAJJMA010025485">
    <property type="protein sequence ID" value="MCL7023701.1"/>
    <property type="molecule type" value="Genomic_DNA"/>
</dbReference>
<protein>
    <recommendedName>
        <fullName evidence="9">4-coumarate--CoA ligase</fullName>
    </recommendedName>
</protein>
<comment type="caution">
    <text evidence="7">The sequence shown here is derived from an EMBL/GenBank/DDBJ whole genome shotgun (WGS) entry which is preliminary data.</text>
</comment>
<gene>
    <name evidence="7" type="ORF">MKW94_007421</name>
    <name evidence="6" type="ORF">MKW94_020078</name>
</gene>